<dbReference type="Proteomes" id="UP000684084">
    <property type="component" value="Unassembled WGS sequence"/>
</dbReference>
<evidence type="ECO:0000313" key="1">
    <source>
        <dbReference type="EMBL" id="CAB5366484.1"/>
    </source>
</evidence>
<evidence type="ECO:0000313" key="2">
    <source>
        <dbReference type="Proteomes" id="UP000684084"/>
    </source>
</evidence>
<gene>
    <name evidence="1" type="ORF">CHRIB12_LOCUS10910</name>
</gene>
<dbReference type="AlphaFoldDB" id="A0A915ZA98"/>
<sequence>MNELILSFYKSYGGDIFIVENEEIEIQFKEAEEYRKANANPSSIKDYQAATHPQAIYISRLLNPFTKDLPKYNDDDDDYNSECLDCKI</sequence>
<protein>
    <submittedName>
        <fullName evidence="1">Uncharacterized protein</fullName>
    </submittedName>
</protein>
<reference evidence="1" key="1">
    <citation type="submission" date="2020-05" db="EMBL/GenBank/DDBJ databases">
        <authorList>
            <person name="Rincon C."/>
            <person name="Sanders R I."/>
            <person name="Robbins C."/>
            <person name="Chaturvedi A."/>
        </authorList>
    </citation>
    <scope>NUCLEOTIDE SEQUENCE</scope>
    <source>
        <strain evidence="1">CHB12</strain>
    </source>
</reference>
<proteinExistence type="predicted"/>
<dbReference type="EMBL" id="CAGKOT010000022">
    <property type="protein sequence ID" value="CAB5366484.1"/>
    <property type="molecule type" value="Genomic_DNA"/>
</dbReference>
<organism evidence="1 2">
    <name type="scientific">Rhizophagus irregularis</name>
    <dbReference type="NCBI Taxonomy" id="588596"/>
    <lineage>
        <taxon>Eukaryota</taxon>
        <taxon>Fungi</taxon>
        <taxon>Fungi incertae sedis</taxon>
        <taxon>Mucoromycota</taxon>
        <taxon>Glomeromycotina</taxon>
        <taxon>Glomeromycetes</taxon>
        <taxon>Glomerales</taxon>
        <taxon>Glomeraceae</taxon>
        <taxon>Rhizophagus</taxon>
    </lineage>
</organism>
<comment type="caution">
    <text evidence="1">The sequence shown here is derived from an EMBL/GenBank/DDBJ whole genome shotgun (WGS) entry which is preliminary data.</text>
</comment>
<name>A0A915ZA98_9GLOM</name>
<accession>A0A915ZA98</accession>